<reference evidence="2 3" key="1">
    <citation type="journal article" date="2020" name="ISME J.">
        <title>Uncovering the hidden diversity of litter-decomposition mechanisms in mushroom-forming fungi.</title>
        <authorList>
            <person name="Floudas D."/>
            <person name="Bentzer J."/>
            <person name="Ahren D."/>
            <person name="Johansson T."/>
            <person name="Persson P."/>
            <person name="Tunlid A."/>
        </authorList>
    </citation>
    <scope>NUCLEOTIDE SEQUENCE [LARGE SCALE GENOMIC DNA]</scope>
    <source>
        <strain evidence="2 3">CBS 291.85</strain>
    </source>
</reference>
<keyword evidence="3" id="KW-1185">Reference proteome</keyword>
<name>A0A8H5CQ67_9AGAR</name>
<gene>
    <name evidence="2" type="ORF">D9758_016423</name>
</gene>
<dbReference type="EMBL" id="JAACJM010000121">
    <property type="protein sequence ID" value="KAF5344662.1"/>
    <property type="molecule type" value="Genomic_DNA"/>
</dbReference>
<feature type="chain" id="PRO_5034584625" evidence="1">
    <location>
        <begin position="22"/>
        <end position="129"/>
    </location>
</feature>
<dbReference type="OrthoDB" id="2920504at2759"/>
<accession>A0A8H5CQ67</accession>
<evidence type="ECO:0000256" key="1">
    <source>
        <dbReference type="SAM" id="SignalP"/>
    </source>
</evidence>
<proteinExistence type="predicted"/>
<feature type="signal peptide" evidence="1">
    <location>
        <begin position="1"/>
        <end position="21"/>
    </location>
</feature>
<organism evidence="2 3">
    <name type="scientific">Tetrapyrgos nigripes</name>
    <dbReference type="NCBI Taxonomy" id="182062"/>
    <lineage>
        <taxon>Eukaryota</taxon>
        <taxon>Fungi</taxon>
        <taxon>Dikarya</taxon>
        <taxon>Basidiomycota</taxon>
        <taxon>Agaricomycotina</taxon>
        <taxon>Agaricomycetes</taxon>
        <taxon>Agaricomycetidae</taxon>
        <taxon>Agaricales</taxon>
        <taxon>Marasmiineae</taxon>
        <taxon>Marasmiaceae</taxon>
        <taxon>Tetrapyrgos</taxon>
    </lineage>
</organism>
<evidence type="ECO:0000313" key="3">
    <source>
        <dbReference type="Proteomes" id="UP000559256"/>
    </source>
</evidence>
<comment type="caution">
    <text evidence="2">The sequence shown here is derived from an EMBL/GenBank/DDBJ whole genome shotgun (WGS) entry which is preliminary data.</text>
</comment>
<sequence>MFPSQYLLLLTFPLAIVGVGASTILPRQQGCTLNPAGKGVSIQIPVNTSTDFPFLELATPSVAPDAFLLAVNSVHGFAQPDFHLQQNGQANPSYIITDVSDNSLALTYIGFDNGDRLTLEPISNSGNDP</sequence>
<evidence type="ECO:0000313" key="2">
    <source>
        <dbReference type="EMBL" id="KAF5344662.1"/>
    </source>
</evidence>
<protein>
    <submittedName>
        <fullName evidence="2">Uncharacterized protein</fullName>
    </submittedName>
</protein>
<keyword evidence="1" id="KW-0732">Signal</keyword>
<dbReference type="Proteomes" id="UP000559256">
    <property type="component" value="Unassembled WGS sequence"/>
</dbReference>
<dbReference type="AlphaFoldDB" id="A0A8H5CQ67"/>